<evidence type="ECO:0000256" key="1">
    <source>
        <dbReference type="SAM" id="MobiDB-lite"/>
    </source>
</evidence>
<feature type="region of interest" description="Disordered" evidence="1">
    <location>
        <begin position="37"/>
        <end position="56"/>
    </location>
</feature>
<feature type="compositionally biased region" description="Basic and acidic residues" evidence="1">
    <location>
        <begin position="249"/>
        <end position="264"/>
    </location>
</feature>
<accession>A0AAV9NPD1</accession>
<organism evidence="2 3">
    <name type="scientific">Exophiala bonariae</name>
    <dbReference type="NCBI Taxonomy" id="1690606"/>
    <lineage>
        <taxon>Eukaryota</taxon>
        <taxon>Fungi</taxon>
        <taxon>Dikarya</taxon>
        <taxon>Ascomycota</taxon>
        <taxon>Pezizomycotina</taxon>
        <taxon>Eurotiomycetes</taxon>
        <taxon>Chaetothyriomycetidae</taxon>
        <taxon>Chaetothyriales</taxon>
        <taxon>Herpotrichiellaceae</taxon>
        <taxon>Exophiala</taxon>
    </lineage>
</organism>
<feature type="compositionally biased region" description="Basic and acidic residues" evidence="1">
    <location>
        <begin position="228"/>
        <end position="241"/>
    </location>
</feature>
<comment type="caution">
    <text evidence="2">The sequence shown here is derived from an EMBL/GenBank/DDBJ whole genome shotgun (WGS) entry which is preliminary data.</text>
</comment>
<feature type="region of interest" description="Disordered" evidence="1">
    <location>
        <begin position="222"/>
        <end position="266"/>
    </location>
</feature>
<reference evidence="2 3" key="1">
    <citation type="submission" date="2023-08" db="EMBL/GenBank/DDBJ databases">
        <title>Black Yeasts Isolated from many extreme environments.</title>
        <authorList>
            <person name="Coleine C."/>
            <person name="Stajich J.E."/>
            <person name="Selbmann L."/>
        </authorList>
    </citation>
    <scope>NUCLEOTIDE SEQUENCE [LARGE SCALE GENOMIC DNA]</scope>
    <source>
        <strain evidence="2 3">CCFEE 5792</strain>
    </source>
</reference>
<name>A0AAV9NPD1_9EURO</name>
<gene>
    <name evidence="2" type="ORF">LTR84_005084</name>
</gene>
<evidence type="ECO:0000313" key="2">
    <source>
        <dbReference type="EMBL" id="KAK5063008.1"/>
    </source>
</evidence>
<evidence type="ECO:0000313" key="3">
    <source>
        <dbReference type="Proteomes" id="UP001358417"/>
    </source>
</evidence>
<keyword evidence="3" id="KW-1185">Reference proteome</keyword>
<dbReference type="EMBL" id="JAVRRD010000002">
    <property type="protein sequence ID" value="KAK5063008.1"/>
    <property type="molecule type" value="Genomic_DNA"/>
</dbReference>
<sequence length="284" mass="31736">MAPKKQTKRTAAQARKKAIRQLNRAIEGLTINQDTSETACPLPPSLKRRKAQKTSNLPKRIKGRHIGQELPIWLHVVDPQNRHVTREVQVTLKHVQSLKTVNAFVQSSFGFEMKRAGIDADLKVRVGLATYGPSTDFSNNSIVRHTQGSFTSNDDFKSWWLGLSNLLKNEGETVKIAATFWDKMEAGEKGFEVPAFWNHTGDKSTEALGSEMEEPEWNIDLNNLGHGHRGDAAMQEPERNGPQKRRGGSRRDAKGRTKGNERELAISVIEQDGDVFMEDALVSG</sequence>
<proteinExistence type="predicted"/>
<dbReference type="GeneID" id="89973262"/>
<dbReference type="RefSeq" id="XP_064711280.1">
    <property type="nucleotide sequence ID" value="XM_064848656.1"/>
</dbReference>
<protein>
    <submittedName>
        <fullName evidence="2">Uncharacterized protein</fullName>
    </submittedName>
</protein>
<dbReference type="AlphaFoldDB" id="A0AAV9NPD1"/>
<dbReference type="Proteomes" id="UP001358417">
    <property type="component" value="Unassembled WGS sequence"/>
</dbReference>